<keyword evidence="3" id="KW-1185">Reference proteome</keyword>
<evidence type="ECO:0000313" key="2">
    <source>
        <dbReference type="EMBL" id="MBD3918277.1"/>
    </source>
</evidence>
<accession>A0ABR8MTI8</accession>
<dbReference type="Proteomes" id="UP000609346">
    <property type="component" value="Unassembled WGS sequence"/>
</dbReference>
<dbReference type="SUPFAM" id="SSF69304">
    <property type="entry name" value="Tricorn protease N-terminal domain"/>
    <property type="match status" value="1"/>
</dbReference>
<proteinExistence type="predicted"/>
<gene>
    <name evidence="2" type="ORF">H8B09_05885</name>
</gene>
<organism evidence="2 3">
    <name type="scientific">Paenibacillus terricola</name>
    <dbReference type="NCBI Taxonomy" id="2763503"/>
    <lineage>
        <taxon>Bacteria</taxon>
        <taxon>Bacillati</taxon>
        <taxon>Bacillota</taxon>
        <taxon>Bacilli</taxon>
        <taxon>Bacillales</taxon>
        <taxon>Paenibacillaceae</taxon>
        <taxon>Paenibacillus</taxon>
    </lineage>
</organism>
<reference evidence="2 3" key="1">
    <citation type="submission" date="2020-09" db="EMBL/GenBank/DDBJ databases">
        <title>Paenibacillus sp. strain PR3 16S rRNA gene Genome sequencing and assembly.</title>
        <authorList>
            <person name="Kim J."/>
        </authorList>
    </citation>
    <scope>NUCLEOTIDE SEQUENCE [LARGE SCALE GENOMIC DNA]</scope>
    <source>
        <strain evidence="2 3">PR3</strain>
    </source>
</reference>
<protein>
    <submittedName>
        <fullName evidence="2">DUF5050 domain-containing protein</fullName>
    </submittedName>
</protein>
<sequence length="456" mass="52547">MRWRRCIEWGVVCAVLLAGCSDDTNQEEASTLDSKAITVMQTKENTSDEVLIIQDVSGWHHPTKNVFERYGLMLVKVELSHDQTYPTFFLSSDPGRLLVDPSFQYELAEANGYWSYKIIDDDQFVEIYTDITNKRVTKLVTPNETIDLLLREENGNRNNDGYTIHYGNRIVFSDLNGGIYMTDTDGSHLISLSDDYAENMNVVGNELFYTMDESIYRLNLTTRSKSVVYQGGSGRHLQWMQLWNDRLYYVNGPMQVMDLQDKSNETILKNGVILSPQITDEGLLIYAAFDSANEHYSIHQMELESRKDKVVVQGLEDLYAVQQYKDHIYYLTRTRGQEEGACSCNIQRIELDGTNPVVLHTFPVNVHSMNLADGWIYYVRRDSAQYEVIARINLHNPNQEDILPSTPTYRMLGEWKVIDDLDVFDSPGELNIAANWLYYYNVYGHNSYLQALQLPD</sequence>
<evidence type="ECO:0000313" key="3">
    <source>
        <dbReference type="Proteomes" id="UP000609346"/>
    </source>
</evidence>
<feature type="domain" description="Prolow-density lipoprotein receptor-related protein 1-like beta-propeller" evidence="1">
    <location>
        <begin position="154"/>
        <end position="402"/>
    </location>
</feature>
<dbReference type="InterPro" id="IPR032485">
    <property type="entry name" value="LRP1-like_beta_prop"/>
</dbReference>
<dbReference type="EMBL" id="JACXZA010000001">
    <property type="protein sequence ID" value="MBD3918277.1"/>
    <property type="molecule type" value="Genomic_DNA"/>
</dbReference>
<dbReference type="RefSeq" id="WP_191202487.1">
    <property type="nucleotide sequence ID" value="NZ_JACXZA010000001.1"/>
</dbReference>
<dbReference type="PROSITE" id="PS51257">
    <property type="entry name" value="PROKAR_LIPOPROTEIN"/>
    <property type="match status" value="1"/>
</dbReference>
<dbReference type="Pfam" id="PF16472">
    <property type="entry name" value="DUF5050"/>
    <property type="match status" value="1"/>
</dbReference>
<evidence type="ECO:0000259" key="1">
    <source>
        <dbReference type="Pfam" id="PF16472"/>
    </source>
</evidence>
<name>A0ABR8MTI8_9BACL</name>
<comment type="caution">
    <text evidence="2">The sequence shown here is derived from an EMBL/GenBank/DDBJ whole genome shotgun (WGS) entry which is preliminary data.</text>
</comment>